<dbReference type="STRING" id="857340.A0A086SW53"/>
<evidence type="ECO:0000259" key="12">
    <source>
        <dbReference type="PROSITE" id="PS50075"/>
    </source>
</evidence>
<dbReference type="InterPro" id="IPR013217">
    <property type="entry name" value="Methyltransf_12"/>
</dbReference>
<dbReference type="InterPro" id="IPR016036">
    <property type="entry name" value="Malonyl_transacylase_ACP-bd"/>
</dbReference>
<keyword evidence="16" id="KW-1185">Reference proteome</keyword>
<feature type="region of interest" description="N-terminal hotdog fold" evidence="10">
    <location>
        <begin position="988"/>
        <end position="1131"/>
    </location>
</feature>
<protein>
    <submittedName>
        <fullName evidence="15">Lovastatin nonaketide synthase-like protein</fullName>
    </submittedName>
</protein>
<dbReference type="InterPro" id="IPR016035">
    <property type="entry name" value="Acyl_Trfase/lysoPLipase"/>
</dbReference>
<dbReference type="PROSITE" id="PS52004">
    <property type="entry name" value="KS3_2"/>
    <property type="match status" value="1"/>
</dbReference>
<feature type="domain" description="Carrier" evidence="12">
    <location>
        <begin position="2587"/>
        <end position="2664"/>
    </location>
</feature>
<dbReference type="SMART" id="SM00825">
    <property type="entry name" value="PKS_KS"/>
    <property type="match status" value="1"/>
</dbReference>
<proteinExistence type="predicted"/>
<dbReference type="Gene3D" id="1.10.1200.10">
    <property type="entry name" value="ACP-like"/>
    <property type="match status" value="1"/>
</dbReference>
<dbReference type="HOGENOM" id="CLU_000022_31_0_1"/>
<dbReference type="EMBL" id="JPKY01000133">
    <property type="protein sequence ID" value="KFH41335.1"/>
    <property type="molecule type" value="Genomic_DNA"/>
</dbReference>
<dbReference type="InterPro" id="IPR013968">
    <property type="entry name" value="PKS_KR"/>
</dbReference>
<dbReference type="InterPro" id="IPR049900">
    <property type="entry name" value="PKS_mFAS_DH"/>
</dbReference>
<dbReference type="Pfam" id="PF08659">
    <property type="entry name" value="KR"/>
    <property type="match status" value="1"/>
</dbReference>
<feature type="active site" description="Proton donor; for dehydratase activity" evidence="10">
    <location>
        <position position="1226"/>
    </location>
</feature>
<comment type="pathway">
    <text evidence="1">Secondary metabolite biosynthesis.</text>
</comment>
<dbReference type="InterPro" id="IPR032821">
    <property type="entry name" value="PKS_assoc"/>
</dbReference>
<organism evidence="15 16">
    <name type="scientific">Hapsidospora chrysogenum (strain ATCC 11550 / CBS 779.69 / DSM 880 / IAM 14645 / JCM 23072 / IMI 49137)</name>
    <name type="common">Acremonium chrysogenum</name>
    <dbReference type="NCBI Taxonomy" id="857340"/>
    <lineage>
        <taxon>Eukaryota</taxon>
        <taxon>Fungi</taxon>
        <taxon>Dikarya</taxon>
        <taxon>Ascomycota</taxon>
        <taxon>Pezizomycotina</taxon>
        <taxon>Sordariomycetes</taxon>
        <taxon>Hypocreomycetidae</taxon>
        <taxon>Hypocreales</taxon>
        <taxon>Bionectriaceae</taxon>
        <taxon>Hapsidospora</taxon>
    </lineage>
</organism>
<dbReference type="Pfam" id="PF21089">
    <property type="entry name" value="PKS_DH_N"/>
    <property type="match status" value="1"/>
</dbReference>
<dbReference type="Pfam" id="PF00550">
    <property type="entry name" value="PP-binding"/>
    <property type="match status" value="1"/>
</dbReference>
<keyword evidence="2" id="KW-0596">Phosphopantetheine</keyword>
<dbReference type="InterPro" id="IPR001227">
    <property type="entry name" value="Ac_transferase_dom_sf"/>
</dbReference>
<dbReference type="PANTHER" id="PTHR43775">
    <property type="entry name" value="FATTY ACID SYNTHASE"/>
    <property type="match status" value="1"/>
</dbReference>
<evidence type="ECO:0000256" key="7">
    <source>
        <dbReference type="ARBA" id="ARBA00023002"/>
    </source>
</evidence>
<dbReference type="InterPro" id="IPR009081">
    <property type="entry name" value="PP-bd_ACP"/>
</dbReference>
<dbReference type="SMART" id="SM00826">
    <property type="entry name" value="PKS_DH"/>
    <property type="match status" value="1"/>
</dbReference>
<dbReference type="GO" id="GO:0016491">
    <property type="term" value="F:oxidoreductase activity"/>
    <property type="evidence" value="ECO:0007669"/>
    <property type="project" value="UniProtKB-KW"/>
</dbReference>
<dbReference type="CDD" id="cd00833">
    <property type="entry name" value="PKS"/>
    <property type="match status" value="1"/>
</dbReference>
<reference evidence="16" key="1">
    <citation type="journal article" date="2014" name="Genome Announc.">
        <title>Genome sequence and annotation of Acremonium chrysogenum, producer of the beta-lactam antibiotic cephalosporin C.</title>
        <authorList>
            <person name="Terfehr D."/>
            <person name="Dahlmann T.A."/>
            <person name="Specht T."/>
            <person name="Zadra I."/>
            <person name="Kuernsteiner H."/>
            <person name="Kueck U."/>
        </authorList>
    </citation>
    <scope>NUCLEOTIDE SEQUENCE [LARGE SCALE GENOMIC DNA]</scope>
    <source>
        <strain evidence="16">ATCC 11550 / CBS 779.69 / DSM 880 / IAM 14645 / JCM 23072 / IMI 49137</strain>
    </source>
</reference>
<dbReference type="GO" id="GO:0008168">
    <property type="term" value="F:methyltransferase activity"/>
    <property type="evidence" value="ECO:0007669"/>
    <property type="project" value="UniProtKB-KW"/>
</dbReference>
<dbReference type="FunFam" id="3.40.47.10:FF:000019">
    <property type="entry name" value="Polyketide synthase type I"/>
    <property type="match status" value="1"/>
</dbReference>
<dbReference type="SUPFAM" id="SSF53901">
    <property type="entry name" value="Thiolase-like"/>
    <property type="match status" value="1"/>
</dbReference>
<accession>A0A086SW53</accession>
<keyword evidence="5" id="KW-0808">Transferase</keyword>
<evidence type="ECO:0000256" key="8">
    <source>
        <dbReference type="ARBA" id="ARBA00023268"/>
    </source>
</evidence>
<feature type="domain" description="PKS/mFAS DH" evidence="14">
    <location>
        <begin position="988"/>
        <end position="1316"/>
    </location>
</feature>
<dbReference type="GO" id="GO:0031177">
    <property type="term" value="F:phosphopantetheine binding"/>
    <property type="evidence" value="ECO:0007669"/>
    <property type="project" value="InterPro"/>
</dbReference>
<dbReference type="SUPFAM" id="SSF52151">
    <property type="entry name" value="FabD/lysophospholipase-like"/>
    <property type="match status" value="1"/>
</dbReference>
<dbReference type="Gene3D" id="3.10.129.110">
    <property type="entry name" value="Polyketide synthase dehydratase"/>
    <property type="match status" value="1"/>
</dbReference>
<feature type="region of interest" description="C-terminal hotdog fold" evidence="10">
    <location>
        <begin position="1155"/>
        <end position="1316"/>
    </location>
</feature>
<dbReference type="InterPro" id="IPR042104">
    <property type="entry name" value="PKS_dehydratase_sf"/>
</dbReference>
<dbReference type="Proteomes" id="UP000029964">
    <property type="component" value="Unassembled WGS sequence"/>
</dbReference>
<dbReference type="SUPFAM" id="SSF53335">
    <property type="entry name" value="S-adenosyl-L-methionine-dependent methyltransferases"/>
    <property type="match status" value="1"/>
</dbReference>
<feature type="compositionally biased region" description="Basic and acidic residues" evidence="11">
    <location>
        <begin position="2504"/>
        <end position="2518"/>
    </location>
</feature>
<evidence type="ECO:0000256" key="3">
    <source>
        <dbReference type="ARBA" id="ARBA00022553"/>
    </source>
</evidence>
<evidence type="ECO:0000259" key="13">
    <source>
        <dbReference type="PROSITE" id="PS52004"/>
    </source>
</evidence>
<dbReference type="Pfam" id="PF23114">
    <property type="entry name" value="NAD-bd_HRPKS_sdrA"/>
    <property type="match status" value="1"/>
</dbReference>
<dbReference type="SMART" id="SM00822">
    <property type="entry name" value="PKS_KR"/>
    <property type="match status" value="1"/>
</dbReference>
<dbReference type="GO" id="GO:0030639">
    <property type="term" value="P:polyketide biosynthetic process"/>
    <property type="evidence" value="ECO:0007669"/>
    <property type="project" value="UniProtKB-ARBA"/>
</dbReference>
<keyword evidence="3" id="KW-0597">Phosphoprotein</keyword>
<dbReference type="OrthoDB" id="329835at2759"/>
<feature type="region of interest" description="Disordered" evidence="11">
    <location>
        <begin position="2504"/>
        <end position="2537"/>
    </location>
</feature>
<dbReference type="Gene3D" id="3.40.366.10">
    <property type="entry name" value="Malonyl-Coenzyme A Acyl Carrier Protein, domain 2"/>
    <property type="match status" value="1"/>
</dbReference>
<dbReference type="InterPro" id="IPR014043">
    <property type="entry name" value="Acyl_transferase_dom"/>
</dbReference>
<evidence type="ECO:0000256" key="5">
    <source>
        <dbReference type="ARBA" id="ARBA00022679"/>
    </source>
</evidence>
<dbReference type="SMART" id="SM00823">
    <property type="entry name" value="PKS_PP"/>
    <property type="match status" value="1"/>
</dbReference>
<evidence type="ECO:0000256" key="6">
    <source>
        <dbReference type="ARBA" id="ARBA00022857"/>
    </source>
</evidence>
<dbReference type="InterPro" id="IPR036291">
    <property type="entry name" value="NAD(P)-bd_dom_sf"/>
</dbReference>
<dbReference type="InterPro" id="IPR014031">
    <property type="entry name" value="Ketoacyl_synth_C"/>
</dbReference>
<dbReference type="Gene3D" id="3.40.47.10">
    <property type="match status" value="1"/>
</dbReference>
<dbReference type="PROSITE" id="PS00606">
    <property type="entry name" value="KS3_1"/>
    <property type="match status" value="1"/>
</dbReference>
<dbReference type="InterPro" id="IPR036736">
    <property type="entry name" value="ACP-like_sf"/>
</dbReference>
<feature type="active site" description="Proton acceptor; for dehydratase activity" evidence="10">
    <location>
        <position position="1020"/>
    </location>
</feature>
<dbReference type="Pfam" id="PF00109">
    <property type="entry name" value="ketoacyl-synt"/>
    <property type="match status" value="1"/>
</dbReference>
<keyword evidence="9" id="KW-0012">Acyltransferase</keyword>
<dbReference type="InterPro" id="IPR049552">
    <property type="entry name" value="PKS_DH_N"/>
</dbReference>
<dbReference type="SUPFAM" id="SSF55048">
    <property type="entry name" value="Probable ACP-binding domain of malonyl-CoA ACP transacylase"/>
    <property type="match status" value="1"/>
</dbReference>
<dbReference type="Pfam" id="PF16197">
    <property type="entry name" value="KAsynt_C_assoc"/>
    <property type="match status" value="1"/>
</dbReference>
<keyword evidence="4" id="KW-0489">Methyltransferase</keyword>
<dbReference type="PROSITE" id="PS50075">
    <property type="entry name" value="CARRIER"/>
    <property type="match status" value="1"/>
</dbReference>
<dbReference type="Pfam" id="PF14765">
    <property type="entry name" value="PS-DH"/>
    <property type="match status" value="1"/>
</dbReference>
<gene>
    <name evidence="15" type="ORF">ACRE_079360</name>
</gene>
<dbReference type="SUPFAM" id="SSF51735">
    <property type="entry name" value="NAD(P)-binding Rossmann-fold domains"/>
    <property type="match status" value="2"/>
</dbReference>
<dbReference type="InterPro" id="IPR049551">
    <property type="entry name" value="PKS_DH_C"/>
</dbReference>
<dbReference type="Gene3D" id="3.40.50.720">
    <property type="entry name" value="NAD(P)-binding Rossmann-like Domain"/>
    <property type="match status" value="2"/>
</dbReference>
<dbReference type="Pfam" id="PF00698">
    <property type="entry name" value="Acyl_transf_1"/>
    <property type="match status" value="1"/>
</dbReference>
<dbReference type="PANTHER" id="PTHR43775:SF29">
    <property type="entry name" value="ASPERFURANONE POLYKETIDE SYNTHASE AFOG-RELATED"/>
    <property type="match status" value="1"/>
</dbReference>
<dbReference type="GO" id="GO:0004312">
    <property type="term" value="F:fatty acid synthase activity"/>
    <property type="evidence" value="ECO:0007669"/>
    <property type="project" value="TreeGrafter"/>
</dbReference>
<dbReference type="InterPro" id="IPR013154">
    <property type="entry name" value="ADH-like_N"/>
</dbReference>
<evidence type="ECO:0000256" key="9">
    <source>
        <dbReference type="ARBA" id="ARBA00023315"/>
    </source>
</evidence>
<evidence type="ECO:0000256" key="4">
    <source>
        <dbReference type="ARBA" id="ARBA00022603"/>
    </source>
</evidence>
<dbReference type="Pfam" id="PF08240">
    <property type="entry name" value="ADH_N"/>
    <property type="match status" value="1"/>
</dbReference>
<dbReference type="InterPro" id="IPR020806">
    <property type="entry name" value="PKS_PP-bd"/>
</dbReference>
<dbReference type="GO" id="GO:0004315">
    <property type="term" value="F:3-oxoacyl-[acyl-carrier-protein] synthase activity"/>
    <property type="evidence" value="ECO:0007669"/>
    <property type="project" value="InterPro"/>
</dbReference>
<dbReference type="CDD" id="cd02440">
    <property type="entry name" value="AdoMet_MTases"/>
    <property type="match status" value="1"/>
</dbReference>
<evidence type="ECO:0000313" key="15">
    <source>
        <dbReference type="EMBL" id="KFH41335.1"/>
    </source>
</evidence>
<dbReference type="GO" id="GO:0032259">
    <property type="term" value="P:methylation"/>
    <property type="evidence" value="ECO:0007669"/>
    <property type="project" value="UniProtKB-KW"/>
</dbReference>
<dbReference type="Gene3D" id="3.90.180.10">
    <property type="entry name" value="Medium-chain alcohol dehydrogenases, catalytic domain"/>
    <property type="match status" value="1"/>
</dbReference>
<dbReference type="CDD" id="cd05195">
    <property type="entry name" value="enoyl_red"/>
    <property type="match status" value="1"/>
</dbReference>
<keyword evidence="6" id="KW-0521">NADP</keyword>
<dbReference type="InterPro" id="IPR016039">
    <property type="entry name" value="Thiolase-like"/>
</dbReference>
<dbReference type="InterPro" id="IPR006162">
    <property type="entry name" value="Ppantetheine_attach_site"/>
</dbReference>
<evidence type="ECO:0000256" key="11">
    <source>
        <dbReference type="SAM" id="MobiDB-lite"/>
    </source>
</evidence>
<dbReference type="Pfam" id="PF08242">
    <property type="entry name" value="Methyltransf_12"/>
    <property type="match status" value="1"/>
</dbReference>
<dbReference type="InterPro" id="IPR056501">
    <property type="entry name" value="NAD-bd_HRPKS_sdrA"/>
</dbReference>
<dbReference type="PROSITE" id="PS00012">
    <property type="entry name" value="PHOSPHOPANTETHEINE"/>
    <property type="match status" value="1"/>
</dbReference>
<keyword evidence="7" id="KW-0560">Oxidoreductase</keyword>
<comment type="caution">
    <text evidence="15">The sequence shown here is derived from an EMBL/GenBank/DDBJ whole genome shotgun (WGS) entry which is preliminary data.</text>
</comment>
<dbReference type="Gene3D" id="3.40.50.150">
    <property type="entry name" value="Vaccinia Virus protein VP39"/>
    <property type="match status" value="1"/>
</dbReference>
<dbReference type="SMART" id="SM00829">
    <property type="entry name" value="PKS_ER"/>
    <property type="match status" value="1"/>
</dbReference>
<dbReference type="PROSITE" id="PS52019">
    <property type="entry name" value="PKS_MFAS_DH"/>
    <property type="match status" value="1"/>
</dbReference>
<feature type="domain" description="Ketosynthase family 3 (KS3)" evidence="13">
    <location>
        <begin position="7"/>
        <end position="434"/>
    </location>
</feature>
<dbReference type="SUPFAM" id="SSF47336">
    <property type="entry name" value="ACP-like"/>
    <property type="match status" value="1"/>
</dbReference>
<evidence type="ECO:0000256" key="2">
    <source>
        <dbReference type="ARBA" id="ARBA00022450"/>
    </source>
</evidence>
<dbReference type="GO" id="GO:0006633">
    <property type="term" value="P:fatty acid biosynthetic process"/>
    <property type="evidence" value="ECO:0007669"/>
    <property type="project" value="InterPro"/>
</dbReference>
<dbReference type="Pfam" id="PF02801">
    <property type="entry name" value="Ketoacyl-synt_C"/>
    <property type="match status" value="1"/>
</dbReference>
<dbReference type="SMART" id="SM00827">
    <property type="entry name" value="PKS_AT"/>
    <property type="match status" value="1"/>
</dbReference>
<dbReference type="PROSITE" id="PS51257">
    <property type="entry name" value="PROKAR_LIPOPROTEIN"/>
    <property type="match status" value="1"/>
</dbReference>
<evidence type="ECO:0000256" key="1">
    <source>
        <dbReference type="ARBA" id="ARBA00005179"/>
    </source>
</evidence>
<evidence type="ECO:0000259" key="14">
    <source>
        <dbReference type="PROSITE" id="PS52019"/>
    </source>
</evidence>
<dbReference type="InterPro" id="IPR020843">
    <property type="entry name" value="ER"/>
</dbReference>
<keyword evidence="8" id="KW-0511">Multifunctional enzyme</keyword>
<evidence type="ECO:0000313" key="16">
    <source>
        <dbReference type="Proteomes" id="UP000029964"/>
    </source>
</evidence>
<dbReference type="SUPFAM" id="SSF50129">
    <property type="entry name" value="GroES-like"/>
    <property type="match status" value="1"/>
</dbReference>
<dbReference type="InterPro" id="IPR020807">
    <property type="entry name" value="PKS_DH"/>
</dbReference>
<dbReference type="Pfam" id="PF00107">
    <property type="entry name" value="ADH_zinc_N"/>
    <property type="match status" value="1"/>
</dbReference>
<dbReference type="InterPro" id="IPR011032">
    <property type="entry name" value="GroES-like_sf"/>
</dbReference>
<dbReference type="InterPro" id="IPR018201">
    <property type="entry name" value="Ketoacyl_synth_AS"/>
</dbReference>
<dbReference type="InterPro" id="IPR020841">
    <property type="entry name" value="PKS_Beta-ketoAc_synthase_dom"/>
</dbReference>
<sequence>MGLRDEPVPIAIVGLGCRFPGGASSGEKFWDLLMNKRSARRDVPPDRFNVDSFYHPDGDKRGTMNVRAGHFLEEDMAAFDARFFSISPAEAVSMDPMQRMLLEVVYEAIENSGTPMSQFAGTNTGCYVGCFTNDYDQIAKKDAETLPKYHSVGTGQSILANRISFCFDLQGPSLTVDTACSSSLVALHMACQAIQSGETKAAIVGATQATLFPDMMVGMTNLHFLSPDGISYSFDSRANGYARGEGMAALVLKPLSDAIQDGDTIRAVIRGTAVNSNGNNTGITMPMRNAQARLIRQAYQQAGLDFMQTGYIEAHGTGTPLGDPIEAAAIGETLGSVRPEGEDGKLYMGSVKSNIGHLEGASGLAGMIKAVLSLEKGIIAPNVWFEKGNQNIDFDRWNLRVPTEPTPWPTPGLRRASVNSFGYGGTNAHVILDDARHYMEERGLCGKHRTSPSPLGKDIMAAVGDSLTSSSLSSDGDMCSSGDFTPGSSIPDLETVSQKLGPLSRHRPRIFRLCGHEAAAVLRNATLLRHHVSSKVVRDEQEFLDDLAFTMCERRSTLDFGAYIVASTREELVEGLKDLDLALGRRKEVPSLSFIFTGQGAQWWAMGRELMQYPVFGKTIMACDDTVRLLGSSWSLHEELLVKSEKESRINEAEISQPLCTALQIALVDLYASWNIRPDRVVGHSSGEIAAAYATGALSLESAMRVAYFRGLLSPMIQELGFRGGMLAAGISAEEADTKLQSMGNDKGKISVACINSPQSITFSGDIRAIDEMQKMLTGEKMFARKLQVQTAYHSHHMHSIADEYLARLGNLDVTPWEERANVTMFSSVKPGAVDSGDDLGAEYWVRNMVSSVLFSDALAGLCNDKTSGKQADILVEIGPHSALAGPVKQILARLPKRDTPIQYLSALVRERKTDGKGAAVSCLTAAASLDSLGYPIDLRAANFGLDAAVSSLSVLTDLPTYSWNHSAKYWSESRLSRDYRFRPFPRTDLLGAPVSDWNPLQPRWRNFIRLAEQPWVAGHKVQGAVAYPAAGFCCMAIEAAAQLHLLDTRARIERGEAGRVVEEYRLSNVQVIRALIVPSSEEGVEVSFCMTPEENVDLASQIPFRVFSYTDDAGWSEHCRGTVLTVYKDGGEDEAQAALKTDEEYRMALKHATAVCETPVAASQIYDSFARVGLGYGPDFQGIREVASGERAGTQAVGVVEVTDTASSMPKGFAFERLVHPATMDALLQMSIVAFASGDAGNIARPYVPTFIKEVSVRGDIQAPAGQEMRVVATAQPHGSRKFHADVTALTEGGTKAAVKMSGIELVSLALSPEEETGLLDAKKICATVSWQPDVDLLDVKSMGLLLDASVGGSYDYEGLRDRELLGHYYFDQVMKTIDDEAEYGSMLPHHQKFFRYMQYHRRMVQSGTHEFYTAEWADLSAPHVVDKICSIEATLERASDAEGQMFLRMGRALASVLRQEVDALALMMKDNLLFDYYHSAPGSQGTYPKVARYLELLSHKYPDLEYLEIGAGTGGLTKPVLEALSGCGNRRYARCKSYTYTDISTGFFEQAAGKFKDSAQILDFKKLDIEQDPSLQAGFDDGKLYDVVLAANVLHATRDMNRTMRHVRKLLRPGGKLILLELTRDSIVTSLIFGNLPGWWASEEPWRVNGPLLSECQWQTVCRDTGFSDFEVCSPDTPDLLLHQAHVMVASAVPQNLQINGGISATTNHRTIVITPFSPDDSSTSTADHLLVSQAISRLSAGSGFTVDTCTLEEARTRDFSGVPVVSLVELTEPVLASPSAEVLTTLQRMVRESVGFIWVTRGGVSFEATRPEMAIAQGLLRSVRHENEHLAVVSLDLSAAPALPDQEAADLIARVFEQNFGHELKQHQLLGKTDAEICEHHGLLHIKRAIENPRLDQLIAAKVHGTALTAEPQDVTKMECPLRLRVETLGDLSSIVFGEDEAFSQKPLAEKEVSIQVKSIGLNLRDAMVCTGDVAEDHMQLGNDCAGVVTQVGAAVQDLAVGDRVATWCLGSYATVVRSHEQLVHKIPTEMSFATAASLPTAYATAYYSLVKTAGIQKRDSVLIQGAAEAAGQAAIHIAKTVGCCNIFATVGTEDQMKQLIELHGLPDSHVFVLGDSALVGAIRGATNGRGVTVLLESNSMVDRDAVKTGLQAVAPFGRIVALGEAHDTCTQLLELAASSLRNVTVTAVDMLAVLRQGADLAGEVFSEAMNIVLGENGPPPMPLSIQPLSKIPVSMDSIRNLRGEHVKTVFEPRAGDLVQVKVCVKLVPRRLDTVSLHADGSYLLVGGFGGIGRSLALWMVGHGARNLIIVSRRGASSPKAAKTLSELEALDAHVTLLQCDAADEERLTQLLRDALTGMPPLRGVINSAMDLRDQVFTNMSHEMFVAGLRPKVQGSWALHKATLDQPLDFFIMLSSAGGFFGSIAQANYVAACTYQVALAAHRRALGLPAVSIDVSKIVEVGHVAEDETGISNRNVTQLGMVEVLPEELYCVLEMAMRSSARDQDMSTDGDKDMPNGHLLTGVHSTNDPDRGEELPFWGRDPVFSHMDFVRPHLRRSKTGAGAGSSTTQRSLPESLAAAGSPEEAESHLLDGLVRKLARSLMMAVEDVDPAREMGHYGVDSLVAVDLRNWLARDAGVDMPVFEILRPVPLKVLVKKAVVQSTLVKLQS</sequence>
<evidence type="ECO:0000256" key="10">
    <source>
        <dbReference type="PROSITE-ProRule" id="PRU01363"/>
    </source>
</evidence>
<name>A0A086SW53_HAPC1</name>
<feature type="region of interest" description="Disordered" evidence="11">
    <location>
        <begin position="2558"/>
        <end position="2587"/>
    </location>
</feature>
<dbReference type="InterPro" id="IPR057326">
    <property type="entry name" value="KR_dom"/>
</dbReference>
<dbReference type="InterPro" id="IPR013149">
    <property type="entry name" value="ADH-like_C"/>
</dbReference>
<dbReference type="InterPro" id="IPR050091">
    <property type="entry name" value="PKS_NRPS_Biosynth_Enz"/>
</dbReference>
<dbReference type="InterPro" id="IPR029063">
    <property type="entry name" value="SAM-dependent_MTases_sf"/>
</dbReference>
<dbReference type="InterPro" id="IPR014030">
    <property type="entry name" value="Ketoacyl_synth_N"/>
</dbReference>